<accession>A0ACC2G152</accession>
<name>A0ACC2G152_DALPE</name>
<gene>
    <name evidence="1" type="ORF">DPEC_G00228040</name>
</gene>
<dbReference type="Proteomes" id="UP001157502">
    <property type="component" value="Chromosome 19"/>
</dbReference>
<sequence length="114" mass="12376">MASPATVLSGADWIWEDYFQSKTCTKGTRCSSSVQSHSRAPLSLTARLIYNRRRLCNFQNCAARICGEHGATLEPGRLTPPTSTRSKPGLALRSHLPGSDSFPGEVAMSRLTHG</sequence>
<organism evidence="1 2">
    <name type="scientific">Dallia pectoralis</name>
    <name type="common">Alaska blackfish</name>
    <dbReference type="NCBI Taxonomy" id="75939"/>
    <lineage>
        <taxon>Eukaryota</taxon>
        <taxon>Metazoa</taxon>
        <taxon>Chordata</taxon>
        <taxon>Craniata</taxon>
        <taxon>Vertebrata</taxon>
        <taxon>Euteleostomi</taxon>
        <taxon>Actinopterygii</taxon>
        <taxon>Neopterygii</taxon>
        <taxon>Teleostei</taxon>
        <taxon>Protacanthopterygii</taxon>
        <taxon>Esociformes</taxon>
        <taxon>Umbridae</taxon>
        <taxon>Dallia</taxon>
    </lineage>
</organism>
<dbReference type="EMBL" id="CM055746">
    <property type="protein sequence ID" value="KAJ7997347.1"/>
    <property type="molecule type" value="Genomic_DNA"/>
</dbReference>
<protein>
    <submittedName>
        <fullName evidence="1">Uncharacterized protein</fullName>
    </submittedName>
</protein>
<keyword evidence="2" id="KW-1185">Reference proteome</keyword>
<proteinExistence type="predicted"/>
<evidence type="ECO:0000313" key="2">
    <source>
        <dbReference type="Proteomes" id="UP001157502"/>
    </source>
</evidence>
<reference evidence="1" key="1">
    <citation type="submission" date="2021-05" db="EMBL/GenBank/DDBJ databases">
        <authorList>
            <person name="Pan Q."/>
            <person name="Jouanno E."/>
            <person name="Zahm M."/>
            <person name="Klopp C."/>
            <person name="Cabau C."/>
            <person name="Louis A."/>
            <person name="Berthelot C."/>
            <person name="Parey E."/>
            <person name="Roest Crollius H."/>
            <person name="Montfort J."/>
            <person name="Robinson-Rechavi M."/>
            <person name="Bouchez O."/>
            <person name="Lampietro C."/>
            <person name="Lopez Roques C."/>
            <person name="Donnadieu C."/>
            <person name="Postlethwait J."/>
            <person name="Bobe J."/>
            <person name="Dillon D."/>
            <person name="Chandos A."/>
            <person name="von Hippel F."/>
            <person name="Guiguen Y."/>
        </authorList>
    </citation>
    <scope>NUCLEOTIDE SEQUENCE</scope>
    <source>
        <strain evidence="1">YG-Jan2019</strain>
    </source>
</reference>
<evidence type="ECO:0000313" key="1">
    <source>
        <dbReference type="EMBL" id="KAJ7997347.1"/>
    </source>
</evidence>
<comment type="caution">
    <text evidence="1">The sequence shown here is derived from an EMBL/GenBank/DDBJ whole genome shotgun (WGS) entry which is preliminary data.</text>
</comment>